<dbReference type="Proteomes" id="UP000005435">
    <property type="component" value="Chromosome"/>
</dbReference>
<accession>G8LUW1</accession>
<sequence length="77" mass="8581">MSEIEKLSIGRELTDEELMEMTGGSSFITPISEKDIIIAPIVKYGIHCMYGINPIDPIVKPLYGIVVKPLYGIDIDR</sequence>
<dbReference type="OrthoDB" id="2086335at2"/>
<reference evidence="1 2" key="2">
    <citation type="journal article" date="2012" name="Stand. Genomic Sci.">
        <title>Complete Genome Sequence of Clostridium clariflavum DSM 19732.</title>
        <authorList>
            <person name="Izquierdo J.A."/>
            <person name="Goodwin L."/>
            <person name="Davenport K.W."/>
            <person name="Teshima H."/>
            <person name="Bruce D."/>
            <person name="Detter C."/>
            <person name="Tapia R."/>
            <person name="Han S."/>
            <person name="Land M."/>
            <person name="Hauser L."/>
            <person name="Jeffries C.D."/>
            <person name="Han J."/>
            <person name="Pitluck S."/>
            <person name="Nolan M."/>
            <person name="Chen A."/>
            <person name="Huntemann M."/>
            <person name="Mavromatis K."/>
            <person name="Mikhailova N."/>
            <person name="Liolios K."/>
            <person name="Woyke T."/>
            <person name="Lynd L.R."/>
        </authorList>
    </citation>
    <scope>NUCLEOTIDE SEQUENCE [LARGE SCALE GENOMIC DNA]</scope>
    <source>
        <strain evidence="2">DSM 19732 / NBRC 101661 / EBR45</strain>
    </source>
</reference>
<reference evidence="2" key="1">
    <citation type="submission" date="2011-12" db="EMBL/GenBank/DDBJ databases">
        <title>Complete sequence of Clostridium clariflavum DSM 19732.</title>
        <authorList>
            <consortium name="US DOE Joint Genome Institute"/>
            <person name="Lucas S."/>
            <person name="Han J."/>
            <person name="Lapidus A."/>
            <person name="Cheng J.-F."/>
            <person name="Goodwin L."/>
            <person name="Pitluck S."/>
            <person name="Peters L."/>
            <person name="Teshima H."/>
            <person name="Detter J.C."/>
            <person name="Han C."/>
            <person name="Tapia R."/>
            <person name="Land M."/>
            <person name="Hauser L."/>
            <person name="Kyrpides N."/>
            <person name="Ivanova N."/>
            <person name="Pagani I."/>
            <person name="Kitzmiller T."/>
            <person name="Lynd L."/>
            <person name="Izquierdo J."/>
            <person name="Woyke T."/>
        </authorList>
    </citation>
    <scope>NUCLEOTIDE SEQUENCE [LARGE SCALE GENOMIC DNA]</scope>
    <source>
        <strain evidence="2">DSM 19732 / NBRC 101661 / EBR45</strain>
    </source>
</reference>
<dbReference type="KEGG" id="ccl:Clocl_1886"/>
<gene>
    <name evidence="1" type="ordered locus">Clocl_1886</name>
</gene>
<proteinExistence type="predicted"/>
<keyword evidence="2" id="KW-1185">Reference proteome</keyword>
<dbReference type="HOGENOM" id="CLU_2631877_0_0_9"/>
<dbReference type="EMBL" id="CP003065">
    <property type="protein sequence ID" value="AEV68491.1"/>
    <property type="molecule type" value="Genomic_DNA"/>
</dbReference>
<name>G8LUW1_ACECE</name>
<evidence type="ECO:0000313" key="1">
    <source>
        <dbReference type="EMBL" id="AEV68491.1"/>
    </source>
</evidence>
<dbReference type="STRING" id="720554.Clocl_1886"/>
<organism evidence="1 2">
    <name type="scientific">Acetivibrio clariflavus (strain DSM 19732 / NBRC 101661 / EBR45)</name>
    <name type="common">Clostridium clariflavum</name>
    <dbReference type="NCBI Taxonomy" id="720554"/>
    <lineage>
        <taxon>Bacteria</taxon>
        <taxon>Bacillati</taxon>
        <taxon>Bacillota</taxon>
        <taxon>Clostridia</taxon>
        <taxon>Eubacteriales</taxon>
        <taxon>Oscillospiraceae</taxon>
        <taxon>Acetivibrio</taxon>
    </lineage>
</organism>
<protein>
    <submittedName>
        <fullName evidence="1">Uncharacterized protein</fullName>
    </submittedName>
</protein>
<dbReference type="AlphaFoldDB" id="G8LUW1"/>
<dbReference type="RefSeq" id="WP_014255076.1">
    <property type="nucleotide sequence ID" value="NC_016627.1"/>
</dbReference>
<evidence type="ECO:0000313" key="2">
    <source>
        <dbReference type="Proteomes" id="UP000005435"/>
    </source>
</evidence>